<dbReference type="Proteomes" id="UP000676194">
    <property type="component" value="Chromosome"/>
</dbReference>
<dbReference type="KEGG" id="tsph:KIH39_15700"/>
<sequence>MAHDLATTNNKPAFAFYGEEPWHRLGQKLDQPATAEQAIAAAGLDYDVTLTEVATVDGMMVPRARAVVRYDNQTVLGLVSNRYIPVQNKQAFGFLDAVVADGGIRYHTAGALGQGEKIFLLAKLPGHIRVKNSEDLVNKFLLLSNAHDGSAALRVLFTPVRVVCQNTLSMALNQGQGEGISIRHQGNLEAKIGEAQRVLGLATRFYDNAAEKINRLASVYPTEAQLKNYFEKIYPSPEEELAKNSTKKARAELHRLFEQGIGHNMPEIRHSLWTAYNAVTEYVDHRTFRGKSERDRESNRLQSIWWGTAAKIKERAWHLAMQLAA</sequence>
<keyword evidence="2" id="KW-1185">Reference proteome</keyword>
<name>A0A8E6EWM1_9BACT</name>
<dbReference type="RefSeq" id="WP_213494173.1">
    <property type="nucleotide sequence ID" value="NZ_CP074694.1"/>
</dbReference>
<dbReference type="AlphaFoldDB" id="A0A8E6EWM1"/>
<proteinExistence type="predicted"/>
<dbReference type="InterPro" id="IPR026325">
    <property type="entry name" value="DUF932"/>
</dbReference>
<accession>A0A8E6EWM1</accession>
<reference evidence="1" key="1">
    <citation type="submission" date="2021-05" db="EMBL/GenBank/DDBJ databases">
        <title>Complete genome sequence of the cellulolytic planctomycete Telmatocola sphagniphila SP2T and characterization of the first cellulase from planctomycetes.</title>
        <authorList>
            <person name="Rakitin A.L."/>
            <person name="Beletsky A.V."/>
            <person name="Naumoff D.G."/>
            <person name="Kulichevskaya I.S."/>
            <person name="Mardanov A.V."/>
            <person name="Ravin N.V."/>
            <person name="Dedysh S.N."/>
        </authorList>
    </citation>
    <scope>NUCLEOTIDE SEQUENCE</scope>
    <source>
        <strain evidence="1">SP2T</strain>
    </source>
</reference>
<dbReference type="EMBL" id="CP074694">
    <property type="protein sequence ID" value="QVL30296.1"/>
    <property type="molecule type" value="Genomic_DNA"/>
</dbReference>
<organism evidence="1 2">
    <name type="scientific">Telmatocola sphagniphila</name>
    <dbReference type="NCBI Taxonomy" id="1123043"/>
    <lineage>
        <taxon>Bacteria</taxon>
        <taxon>Pseudomonadati</taxon>
        <taxon>Planctomycetota</taxon>
        <taxon>Planctomycetia</taxon>
        <taxon>Gemmatales</taxon>
        <taxon>Gemmataceae</taxon>
    </lineage>
</organism>
<dbReference type="NCBIfam" id="TIGR03299">
    <property type="entry name" value="LGT_TIGR03299"/>
    <property type="match status" value="1"/>
</dbReference>
<evidence type="ECO:0000313" key="2">
    <source>
        <dbReference type="Proteomes" id="UP000676194"/>
    </source>
</evidence>
<gene>
    <name evidence="1" type="ORF">KIH39_15700</name>
</gene>
<dbReference type="Pfam" id="PF06067">
    <property type="entry name" value="DUF932"/>
    <property type="match status" value="1"/>
</dbReference>
<dbReference type="InterPro" id="IPR017686">
    <property type="entry name" value="Phg/plasmid-like_prot"/>
</dbReference>
<evidence type="ECO:0000313" key="1">
    <source>
        <dbReference type="EMBL" id="QVL30296.1"/>
    </source>
</evidence>
<protein>
    <submittedName>
        <fullName evidence="1">DUF932 domain-containing protein</fullName>
    </submittedName>
</protein>